<reference evidence="2" key="2">
    <citation type="submission" date="2016-06" db="EMBL/GenBank/DDBJ databases">
        <title>The genome of a short-lived fish provides insights into sex chromosome evolution and the genetic control of aging.</title>
        <authorList>
            <person name="Reichwald K."/>
            <person name="Felder M."/>
            <person name="Petzold A."/>
            <person name="Koch P."/>
            <person name="Groth M."/>
            <person name="Platzer M."/>
        </authorList>
    </citation>
    <scope>NUCLEOTIDE SEQUENCE</scope>
    <source>
        <tissue evidence="2">Brain</tissue>
    </source>
</reference>
<feature type="non-terminal residue" evidence="2">
    <location>
        <position position="1"/>
    </location>
</feature>
<organism evidence="2">
    <name type="scientific">Nothobranchius pienaari</name>
    <dbReference type="NCBI Taxonomy" id="704102"/>
    <lineage>
        <taxon>Eukaryota</taxon>
        <taxon>Metazoa</taxon>
        <taxon>Chordata</taxon>
        <taxon>Craniata</taxon>
        <taxon>Vertebrata</taxon>
        <taxon>Euteleostomi</taxon>
        <taxon>Actinopterygii</taxon>
        <taxon>Neopterygii</taxon>
        <taxon>Teleostei</taxon>
        <taxon>Neoteleostei</taxon>
        <taxon>Acanthomorphata</taxon>
        <taxon>Ovalentaria</taxon>
        <taxon>Atherinomorphae</taxon>
        <taxon>Cyprinodontiformes</taxon>
        <taxon>Nothobranchiidae</taxon>
        <taxon>Nothobranchius</taxon>
    </lineage>
</organism>
<name>A0A1A8LVU5_9TELE</name>
<proteinExistence type="predicted"/>
<evidence type="ECO:0000256" key="1">
    <source>
        <dbReference type="SAM" id="MobiDB-lite"/>
    </source>
</evidence>
<accession>A0A1A8LVU5</accession>
<gene>
    <name evidence="2" type="primary">Nfu_g_1_025524</name>
</gene>
<sequence>SASDWMHLSHNLPLSRQPPLGRHRRAAQTPLPNIPSARLPFHVTRQIYIRKCRTKPTHSVIVLTEPNLESKPDQLRSPSLFRSDQPDLRILPVLKDQPLTRSRRVQLCHHTAAHPAPRLNSVSIQPGVSHSAL</sequence>
<feature type="region of interest" description="Disordered" evidence="1">
    <location>
        <begin position="1"/>
        <end position="36"/>
    </location>
</feature>
<dbReference type="EMBL" id="HAEF01009402">
    <property type="protein sequence ID" value="SBR48421.1"/>
    <property type="molecule type" value="Transcribed_RNA"/>
</dbReference>
<evidence type="ECO:0000313" key="2">
    <source>
        <dbReference type="EMBL" id="SBR48421.1"/>
    </source>
</evidence>
<dbReference type="AlphaFoldDB" id="A0A1A8LVU5"/>
<protein>
    <submittedName>
        <fullName evidence="2">Uncharacterized protein</fullName>
    </submittedName>
</protein>
<feature type="non-terminal residue" evidence="2">
    <location>
        <position position="133"/>
    </location>
</feature>
<reference evidence="2" key="1">
    <citation type="submission" date="2016-05" db="EMBL/GenBank/DDBJ databases">
        <authorList>
            <person name="Lavstsen T."/>
            <person name="Jespersen J.S."/>
        </authorList>
    </citation>
    <scope>NUCLEOTIDE SEQUENCE</scope>
    <source>
        <tissue evidence="2">Brain</tissue>
    </source>
</reference>